<dbReference type="Proteomes" id="UP000663852">
    <property type="component" value="Unassembled WGS sequence"/>
</dbReference>
<dbReference type="Proteomes" id="UP000663828">
    <property type="component" value="Unassembled WGS sequence"/>
</dbReference>
<dbReference type="EMBL" id="CAJNOJ010000683">
    <property type="protein sequence ID" value="CAF1509421.1"/>
    <property type="molecule type" value="Genomic_DNA"/>
</dbReference>
<evidence type="ECO:0000313" key="1">
    <source>
        <dbReference type="EMBL" id="CAF0919468.1"/>
    </source>
</evidence>
<gene>
    <name evidence="2" type="ORF">EDS130_LOCUS43144</name>
    <name evidence="1" type="ORF">XAT740_LOCUS8956</name>
</gene>
<organism evidence="2 4">
    <name type="scientific">Adineta ricciae</name>
    <name type="common">Rotifer</name>
    <dbReference type="NCBI Taxonomy" id="249248"/>
    <lineage>
        <taxon>Eukaryota</taxon>
        <taxon>Metazoa</taxon>
        <taxon>Spiralia</taxon>
        <taxon>Gnathifera</taxon>
        <taxon>Rotifera</taxon>
        <taxon>Eurotatoria</taxon>
        <taxon>Bdelloidea</taxon>
        <taxon>Adinetida</taxon>
        <taxon>Adinetidae</taxon>
        <taxon>Adineta</taxon>
    </lineage>
</organism>
<proteinExistence type="predicted"/>
<dbReference type="AlphaFoldDB" id="A0A815U5A9"/>
<reference evidence="2" key="1">
    <citation type="submission" date="2021-02" db="EMBL/GenBank/DDBJ databases">
        <authorList>
            <person name="Nowell W R."/>
        </authorList>
    </citation>
    <scope>NUCLEOTIDE SEQUENCE</scope>
</reference>
<evidence type="ECO:0000313" key="4">
    <source>
        <dbReference type="Proteomes" id="UP000663852"/>
    </source>
</evidence>
<name>A0A815U5A9_ADIRI</name>
<evidence type="ECO:0000313" key="2">
    <source>
        <dbReference type="EMBL" id="CAF1509421.1"/>
    </source>
</evidence>
<sequence length="174" mass="20219">MATNVVFNNDQQMYVPVSMVAPISTIVIQIPVPQMQYVNHSNTVCMHCGRNNQSDSTDEKEKEKTTDDVIFIEEKHSATNDVIFVKEEKSDVPELLNNIQNEEYIMNLDVDERNCQQNTNQWSNVYSPISFNEPFNVERSEVPFSQTHDAFFDTLFRTCYDDIGELVEYLKEDM</sequence>
<keyword evidence="3" id="KW-1185">Reference proteome</keyword>
<comment type="caution">
    <text evidence="2">The sequence shown here is derived from an EMBL/GenBank/DDBJ whole genome shotgun (WGS) entry which is preliminary data.</text>
</comment>
<evidence type="ECO:0000313" key="3">
    <source>
        <dbReference type="Proteomes" id="UP000663828"/>
    </source>
</evidence>
<dbReference type="EMBL" id="CAJNOR010000454">
    <property type="protein sequence ID" value="CAF0919468.1"/>
    <property type="molecule type" value="Genomic_DNA"/>
</dbReference>
<accession>A0A815U5A9</accession>
<protein>
    <submittedName>
        <fullName evidence="2">Uncharacterized protein</fullName>
    </submittedName>
</protein>